<keyword evidence="2" id="KW-1185">Reference proteome</keyword>
<evidence type="ECO:0000313" key="2">
    <source>
        <dbReference type="Proteomes" id="UP001596435"/>
    </source>
</evidence>
<proteinExistence type="predicted"/>
<evidence type="ECO:0000313" key="1">
    <source>
        <dbReference type="EMBL" id="MFC7182066.1"/>
    </source>
</evidence>
<organism evidence="1 2">
    <name type="scientific">Kitasatospora paranensis</name>
    <dbReference type="NCBI Taxonomy" id="258053"/>
    <lineage>
        <taxon>Bacteria</taxon>
        <taxon>Bacillati</taxon>
        <taxon>Actinomycetota</taxon>
        <taxon>Actinomycetes</taxon>
        <taxon>Kitasatosporales</taxon>
        <taxon>Streptomycetaceae</taxon>
        <taxon>Kitasatospora</taxon>
    </lineage>
</organism>
<protein>
    <submittedName>
        <fullName evidence="1">Uncharacterized protein</fullName>
    </submittedName>
</protein>
<sequence length="152" mass="15842">MASGPSGRGPRGGILAEAAASTERAAAWVRRVAERQSEPEHAAVLERFACAVSRAGADLDPTDGYLGGVGWETRYRLDGYVLLGARRTQQPITLTPTETLTLGTIGALALALPAAAMFDPTDLARLCAVLDDAVTHARTHSPNPEPASTPPA</sequence>
<gene>
    <name evidence="1" type="ORF">ACFQMG_21180</name>
</gene>
<comment type="caution">
    <text evidence="1">The sequence shown here is derived from an EMBL/GenBank/DDBJ whole genome shotgun (WGS) entry which is preliminary data.</text>
</comment>
<reference evidence="2" key="1">
    <citation type="journal article" date="2019" name="Int. J. Syst. Evol. Microbiol.">
        <title>The Global Catalogue of Microorganisms (GCM) 10K type strain sequencing project: providing services to taxonomists for standard genome sequencing and annotation.</title>
        <authorList>
            <consortium name="The Broad Institute Genomics Platform"/>
            <consortium name="The Broad Institute Genome Sequencing Center for Infectious Disease"/>
            <person name="Wu L."/>
            <person name="Ma J."/>
        </authorList>
    </citation>
    <scope>NUCLEOTIDE SEQUENCE [LARGE SCALE GENOMIC DNA]</scope>
    <source>
        <strain evidence="2">CGMCC 1.12859</strain>
    </source>
</reference>
<name>A0ABW2G1W0_9ACTN</name>
<accession>A0ABW2G1W0</accession>
<dbReference type="EMBL" id="JBHTAJ010000040">
    <property type="protein sequence ID" value="MFC7182066.1"/>
    <property type="molecule type" value="Genomic_DNA"/>
</dbReference>
<dbReference type="RefSeq" id="WP_345703724.1">
    <property type="nucleotide sequence ID" value="NZ_BAABKV010000001.1"/>
</dbReference>
<dbReference type="Proteomes" id="UP001596435">
    <property type="component" value="Unassembled WGS sequence"/>
</dbReference>